<dbReference type="OrthoDB" id="778084at2759"/>
<name>A0A1S2Y4S6_CICAR</name>
<feature type="compositionally biased region" description="Basic residues" evidence="1">
    <location>
        <begin position="46"/>
        <end position="66"/>
    </location>
</feature>
<dbReference type="Proteomes" id="UP000087171">
    <property type="component" value="Chromosome Ca4"/>
</dbReference>
<dbReference type="RefSeq" id="XP_004499291.1">
    <property type="nucleotide sequence ID" value="XM_004499234.3"/>
</dbReference>
<accession>A0A1S2Y4S6</accession>
<reference evidence="2" key="1">
    <citation type="journal article" date="2013" name="Nat. Biotechnol.">
        <title>Draft genome sequence of chickpea (Cicer arietinum) provides a resource for trait improvement.</title>
        <authorList>
            <person name="Varshney R.K."/>
            <person name="Song C."/>
            <person name="Saxena R.K."/>
            <person name="Azam S."/>
            <person name="Yu S."/>
            <person name="Sharpe A.G."/>
            <person name="Cannon S."/>
            <person name="Baek J."/>
            <person name="Rosen B.D."/>
            <person name="Tar'an B."/>
            <person name="Millan T."/>
            <person name="Zhang X."/>
            <person name="Ramsay L.D."/>
            <person name="Iwata A."/>
            <person name="Wang Y."/>
            <person name="Nelson W."/>
            <person name="Farmer A.D."/>
            <person name="Gaur P.M."/>
            <person name="Soderlund C."/>
            <person name="Penmetsa R.V."/>
            <person name="Xu C."/>
            <person name="Bharti A.K."/>
            <person name="He W."/>
            <person name="Winter P."/>
            <person name="Zhao S."/>
            <person name="Hane J.K."/>
            <person name="Carrasquilla-Garcia N."/>
            <person name="Condie J.A."/>
            <person name="Upadhyaya H.D."/>
            <person name="Luo M.C."/>
            <person name="Thudi M."/>
            <person name="Gowda C.L."/>
            <person name="Singh N.P."/>
            <person name="Lichtenzveig J."/>
            <person name="Gali K.K."/>
            <person name="Rubio J."/>
            <person name="Nadarajan N."/>
            <person name="Dolezel J."/>
            <person name="Bansal K.C."/>
            <person name="Xu X."/>
            <person name="Edwards D."/>
            <person name="Zhang G."/>
            <person name="Kahl G."/>
            <person name="Gil J."/>
            <person name="Singh K.B."/>
            <person name="Datta S.K."/>
            <person name="Jackson S.A."/>
            <person name="Wang J."/>
            <person name="Cook D.R."/>
        </authorList>
    </citation>
    <scope>NUCLEOTIDE SEQUENCE [LARGE SCALE GENOMIC DNA]</scope>
    <source>
        <strain evidence="2">cv. CDC Frontier</strain>
    </source>
</reference>
<proteinExistence type="predicted"/>
<reference evidence="3" key="2">
    <citation type="submission" date="2025-08" db="UniProtKB">
        <authorList>
            <consortium name="RefSeq"/>
        </authorList>
    </citation>
    <scope>IDENTIFICATION</scope>
    <source>
        <tissue evidence="3">Etiolated seedlings</tissue>
    </source>
</reference>
<dbReference type="GeneID" id="101500442"/>
<feature type="compositionally biased region" description="Basic and acidic residues" evidence="1">
    <location>
        <begin position="25"/>
        <end position="45"/>
    </location>
</feature>
<dbReference type="KEGG" id="cam:101500442"/>
<dbReference type="AlphaFoldDB" id="A0A1S2Y4S6"/>
<feature type="compositionally biased region" description="Basic and acidic residues" evidence="1">
    <location>
        <begin position="88"/>
        <end position="121"/>
    </location>
</feature>
<dbReference type="eggNOG" id="ENOG502S556">
    <property type="taxonomic scope" value="Eukaryota"/>
</dbReference>
<evidence type="ECO:0000256" key="1">
    <source>
        <dbReference type="SAM" id="MobiDB-lite"/>
    </source>
</evidence>
<keyword evidence="2" id="KW-1185">Reference proteome</keyword>
<dbReference type="STRING" id="3827.A0A1S2Y4S6"/>
<evidence type="ECO:0000313" key="2">
    <source>
        <dbReference type="Proteomes" id="UP000087171"/>
    </source>
</evidence>
<feature type="compositionally biased region" description="Low complexity" evidence="1">
    <location>
        <begin position="131"/>
        <end position="143"/>
    </location>
</feature>
<dbReference type="PaxDb" id="3827-XP_004499291.1"/>
<feature type="compositionally biased region" description="Basic and acidic residues" evidence="1">
    <location>
        <begin position="67"/>
        <end position="79"/>
    </location>
</feature>
<dbReference type="PANTHER" id="PTHR34660:SF7">
    <property type="entry name" value="DNA LIGASE-LIKE PROTEIN"/>
    <property type="match status" value="1"/>
</dbReference>
<evidence type="ECO:0000313" key="3">
    <source>
        <dbReference type="RefSeq" id="XP_004499291.1"/>
    </source>
</evidence>
<feature type="region of interest" description="Disordered" evidence="1">
    <location>
        <begin position="25"/>
        <end position="160"/>
    </location>
</feature>
<gene>
    <name evidence="3" type="primary">LOC101500442</name>
</gene>
<organism evidence="2 3">
    <name type="scientific">Cicer arietinum</name>
    <name type="common">Chickpea</name>
    <name type="synonym">Garbanzo</name>
    <dbReference type="NCBI Taxonomy" id="3827"/>
    <lineage>
        <taxon>Eukaryota</taxon>
        <taxon>Viridiplantae</taxon>
        <taxon>Streptophyta</taxon>
        <taxon>Embryophyta</taxon>
        <taxon>Tracheophyta</taxon>
        <taxon>Spermatophyta</taxon>
        <taxon>Magnoliopsida</taxon>
        <taxon>eudicotyledons</taxon>
        <taxon>Gunneridae</taxon>
        <taxon>Pentapetalae</taxon>
        <taxon>rosids</taxon>
        <taxon>fabids</taxon>
        <taxon>Fabales</taxon>
        <taxon>Fabaceae</taxon>
        <taxon>Papilionoideae</taxon>
        <taxon>50 kb inversion clade</taxon>
        <taxon>NPAAA clade</taxon>
        <taxon>Hologalegina</taxon>
        <taxon>IRL clade</taxon>
        <taxon>Cicereae</taxon>
        <taxon>Cicer</taxon>
    </lineage>
</organism>
<sequence>MSRCFPFPPPGYLRNSDALIEPIKLRMDLDMEKPKKHRTEEDKKERKERKKEKKEKKEKKREKKEKRKAEKEKKEKDSTVTHVSSGDNKSKPISEVKEPKVDGKLLKGDDCENEFFERSGITEELDQPVTSPQEPYSSDSSQSSKRKRVTLLPNNDHGPAIRIRLPLRKHREPEESKQVFQIGSSSRGVEIAASVTRNTSKIVCSERPLPCITKVQTDKLPVNSDSKVSKPLQKLVQANKLPGNSDSKVSKPLQKLVQANKLPGNSDSKVSKPLQKLVQGDTVAASKKVDDASQRMELFYNSFLQIPPLTYDGLGPLDQDWLFSSVPTESMPVSKKQKFDSDAFQCSKSLRPPRAQYMPDVGIYALPYTVPF</sequence>
<dbReference type="PANTHER" id="PTHR34660">
    <property type="entry name" value="MYB-LIKE PROTEIN X"/>
    <property type="match status" value="1"/>
</dbReference>
<protein>
    <submittedName>
        <fullName evidence="3">DNA ligase 1-like isoform X1</fullName>
    </submittedName>
</protein>